<dbReference type="Proteomes" id="UP000265618">
    <property type="component" value="Unassembled WGS sequence"/>
</dbReference>
<accession>A0A9K3CVC7</accession>
<feature type="transmembrane region" description="Helical" evidence="1">
    <location>
        <begin position="20"/>
        <end position="42"/>
    </location>
</feature>
<keyword evidence="1" id="KW-0812">Transmembrane</keyword>
<reference evidence="2 4" key="2">
    <citation type="journal article" date="2018" name="PLoS ONE">
        <title>The draft genome of Kipferlia bialata reveals reductive genome evolution in fornicate parasites.</title>
        <authorList>
            <person name="Tanifuji G."/>
            <person name="Takabayashi S."/>
            <person name="Kume K."/>
            <person name="Takagi M."/>
            <person name="Nakayama T."/>
            <person name="Kamikawa R."/>
            <person name="Inagaki Y."/>
            <person name="Hashimoto T."/>
        </authorList>
    </citation>
    <scope>NUCLEOTIDE SEQUENCE [LARGE SCALE GENOMIC DNA]</scope>
    <source>
        <strain evidence="2">NY0173</strain>
    </source>
</reference>
<dbReference type="EMBL" id="BDIP01001654">
    <property type="protein sequence ID" value="GIQ84863.1"/>
    <property type="molecule type" value="Genomic_DNA"/>
</dbReference>
<dbReference type="EMBL" id="BDIP01000649">
    <property type="protein sequence ID" value="GIQ82294.1"/>
    <property type="molecule type" value="Genomic_DNA"/>
</dbReference>
<sequence>MAGAKADKGGPQALLRAPYFVGAGNVYLSLVCITALAVVLLHRIVYMEDVPQPIPVLVADGSTLLLVFVLLWFHTGIVSFWICIVWSLCLSGVSLYENITKDTPCESAVPLFPPFSGSTVQPCPDIRVAEQTGHNQLIGIDDRGKVVHIYHKAGDRTRDSHPVFEMAVRGMPNPCLDDVIVKGVTRDIRNTRDSSAKGVRFQVQEYLPKKGPMLHVGGKVYFCCDYGQVFTLDLATE</sequence>
<evidence type="ECO:0000313" key="2">
    <source>
        <dbReference type="EMBL" id="GIQ82294.1"/>
    </source>
</evidence>
<feature type="transmembrane region" description="Helical" evidence="1">
    <location>
        <begin position="54"/>
        <end position="73"/>
    </location>
</feature>
<proteinExistence type="predicted"/>
<dbReference type="AlphaFoldDB" id="A0A9K3CVC7"/>
<keyword evidence="4" id="KW-1185">Reference proteome</keyword>
<reference evidence="2" key="1">
    <citation type="submission" date="2016-10" db="EMBL/GenBank/DDBJ databases">
        <authorList>
            <person name="Tanifuji G."/>
            <person name="Kume K."/>
            <person name="Nakayama T."/>
            <person name="Takabayashi S."/>
            <person name="Hashimoto T."/>
        </authorList>
    </citation>
    <scope>NUCLEOTIDE SEQUENCE</scope>
    <source>
        <strain evidence="2">NY0173</strain>
    </source>
</reference>
<evidence type="ECO:0000313" key="4">
    <source>
        <dbReference type="Proteomes" id="UP000265618"/>
    </source>
</evidence>
<keyword evidence="1" id="KW-0472">Membrane</keyword>
<feature type="transmembrane region" description="Helical" evidence="1">
    <location>
        <begin position="79"/>
        <end position="96"/>
    </location>
</feature>
<gene>
    <name evidence="2" type="ORF">KIPB_003404</name>
    <name evidence="3" type="ORF">KIPB_006440</name>
</gene>
<name>A0A9K3CVC7_9EUKA</name>
<protein>
    <submittedName>
        <fullName evidence="2">Uncharacterized protein</fullName>
    </submittedName>
</protein>
<organism evidence="2 4">
    <name type="scientific">Kipferlia bialata</name>
    <dbReference type="NCBI Taxonomy" id="797122"/>
    <lineage>
        <taxon>Eukaryota</taxon>
        <taxon>Metamonada</taxon>
        <taxon>Carpediemonas-like organisms</taxon>
        <taxon>Kipferlia</taxon>
    </lineage>
</organism>
<evidence type="ECO:0000313" key="3">
    <source>
        <dbReference type="EMBL" id="GIQ84863.1"/>
    </source>
</evidence>
<keyword evidence="1" id="KW-1133">Transmembrane helix</keyword>
<comment type="caution">
    <text evidence="2">The sequence shown here is derived from an EMBL/GenBank/DDBJ whole genome shotgun (WGS) entry which is preliminary data.</text>
</comment>
<evidence type="ECO:0000256" key="1">
    <source>
        <dbReference type="SAM" id="Phobius"/>
    </source>
</evidence>